<keyword evidence="4" id="KW-0560">Oxidoreductase</keyword>
<dbReference type="GO" id="GO:0070404">
    <property type="term" value="F:NADH binding"/>
    <property type="evidence" value="ECO:0007669"/>
    <property type="project" value="TreeGrafter"/>
</dbReference>
<dbReference type="GO" id="GO:0006729">
    <property type="term" value="P:tetrahydrobiopterin biosynthetic process"/>
    <property type="evidence" value="ECO:0007669"/>
    <property type="project" value="TreeGrafter"/>
</dbReference>
<dbReference type="PANTHER" id="PTHR15104">
    <property type="entry name" value="DIHYDROPTERIDINE REDUCTASE"/>
    <property type="match status" value="1"/>
</dbReference>
<name>A0A8C8H336_ONCTS</name>
<keyword evidence="3" id="KW-0521">NADP</keyword>
<organism evidence="5 6">
    <name type="scientific">Oncorhynchus tshawytscha</name>
    <name type="common">Chinook salmon</name>
    <name type="synonym">Salmo tshawytscha</name>
    <dbReference type="NCBI Taxonomy" id="74940"/>
    <lineage>
        <taxon>Eukaryota</taxon>
        <taxon>Metazoa</taxon>
        <taxon>Chordata</taxon>
        <taxon>Craniata</taxon>
        <taxon>Vertebrata</taxon>
        <taxon>Euteleostomi</taxon>
        <taxon>Actinopterygii</taxon>
        <taxon>Neopterygii</taxon>
        <taxon>Teleostei</taxon>
        <taxon>Protacanthopterygii</taxon>
        <taxon>Salmoniformes</taxon>
        <taxon>Salmonidae</taxon>
        <taxon>Salmoninae</taxon>
        <taxon>Oncorhynchus</taxon>
    </lineage>
</organism>
<evidence type="ECO:0000256" key="1">
    <source>
        <dbReference type="ARBA" id="ARBA00006484"/>
    </source>
</evidence>
<accession>A0A8C8H336</accession>
<evidence type="ECO:0000313" key="6">
    <source>
        <dbReference type="Proteomes" id="UP000694402"/>
    </source>
</evidence>
<dbReference type="InterPro" id="IPR036291">
    <property type="entry name" value="NAD(P)-bd_dom_sf"/>
</dbReference>
<dbReference type="SUPFAM" id="SSF51735">
    <property type="entry name" value="NAD(P)-binding Rossmann-fold domains"/>
    <property type="match status" value="1"/>
</dbReference>
<dbReference type="GO" id="GO:0005737">
    <property type="term" value="C:cytoplasm"/>
    <property type="evidence" value="ECO:0007669"/>
    <property type="project" value="TreeGrafter"/>
</dbReference>
<evidence type="ECO:0000256" key="2">
    <source>
        <dbReference type="ARBA" id="ARBA00011738"/>
    </source>
</evidence>
<proteinExistence type="inferred from homology"/>
<dbReference type="GO" id="GO:0070402">
    <property type="term" value="F:NADPH binding"/>
    <property type="evidence" value="ECO:0007669"/>
    <property type="project" value="TreeGrafter"/>
</dbReference>
<dbReference type="GO" id="GO:0004155">
    <property type="term" value="F:6,7-dihydropteridine reductase activity"/>
    <property type="evidence" value="ECO:0007669"/>
    <property type="project" value="TreeGrafter"/>
</dbReference>
<dbReference type="GeneTree" id="ENSGT00390000000470"/>
<reference evidence="5" key="2">
    <citation type="submission" date="2025-09" db="UniProtKB">
        <authorList>
            <consortium name="Ensembl"/>
        </authorList>
    </citation>
    <scope>IDENTIFICATION</scope>
</reference>
<comment type="similarity">
    <text evidence="1">Belongs to the short-chain dehydrogenases/reductases (SDR) family.</text>
</comment>
<dbReference type="Ensembl" id="ENSOTST00005061262.2">
    <property type="protein sequence ID" value="ENSOTSP00005056258.1"/>
    <property type="gene ID" value="ENSOTSG00005027167.2"/>
</dbReference>
<reference evidence="5" key="1">
    <citation type="submission" date="2025-08" db="UniProtKB">
        <authorList>
            <consortium name="Ensembl"/>
        </authorList>
    </citation>
    <scope>IDENTIFICATION</scope>
</reference>
<evidence type="ECO:0008006" key="7">
    <source>
        <dbReference type="Google" id="ProtNLM"/>
    </source>
</evidence>
<evidence type="ECO:0000256" key="3">
    <source>
        <dbReference type="ARBA" id="ARBA00022857"/>
    </source>
</evidence>
<evidence type="ECO:0000313" key="5">
    <source>
        <dbReference type="Ensembl" id="ENSOTSP00005056258.1"/>
    </source>
</evidence>
<dbReference type="Proteomes" id="UP000694402">
    <property type="component" value="Unassembled WGS sequence"/>
</dbReference>
<evidence type="ECO:0000256" key="4">
    <source>
        <dbReference type="ARBA" id="ARBA00023002"/>
    </source>
</evidence>
<sequence>MAAGEARKVIIYGGKGALGATCVQYFKSKNWWVASGDIPGPDTGHTDVEAHSSAIICSLSSRTEITTTLLMLGAFKQIHFV</sequence>
<gene>
    <name evidence="5" type="primary">LOC112221627</name>
</gene>
<keyword evidence="6" id="KW-1185">Reference proteome</keyword>
<comment type="subunit">
    <text evidence="2">Homodimer.</text>
</comment>
<dbReference type="GO" id="GO:0006559">
    <property type="term" value="P:L-phenylalanine catabolic process"/>
    <property type="evidence" value="ECO:0007669"/>
    <property type="project" value="TreeGrafter"/>
</dbReference>
<protein>
    <recommendedName>
        <fullName evidence="7">Dihydropteridine reductase</fullName>
    </recommendedName>
</protein>
<dbReference type="PANTHER" id="PTHR15104:SF0">
    <property type="entry name" value="DIHYDROPTERIDINE REDUCTASE"/>
    <property type="match status" value="1"/>
</dbReference>
<dbReference type="AlphaFoldDB" id="A0A8C8H336"/>